<name>A0A4R1HYV6_PSEEN</name>
<evidence type="ECO:0000313" key="10">
    <source>
        <dbReference type="Proteomes" id="UP000295560"/>
    </source>
</evidence>
<dbReference type="GO" id="GO:0006282">
    <property type="term" value="P:regulation of DNA repair"/>
    <property type="evidence" value="ECO:0007669"/>
    <property type="project" value="UniProtKB-UniRule"/>
</dbReference>
<evidence type="ECO:0000256" key="2">
    <source>
        <dbReference type="ARBA" id="ARBA00009695"/>
    </source>
</evidence>
<dbReference type="PANTHER" id="PTHR33602:SF1">
    <property type="entry name" value="REGULATORY PROTEIN RECX FAMILY PROTEIN"/>
    <property type="match status" value="1"/>
</dbReference>
<dbReference type="GO" id="GO:0005737">
    <property type="term" value="C:cytoplasm"/>
    <property type="evidence" value="ECO:0007669"/>
    <property type="project" value="UniProtKB-SubCell"/>
</dbReference>
<dbReference type="InterPro" id="IPR053926">
    <property type="entry name" value="RecX_HTH_1st"/>
</dbReference>
<dbReference type="EMBL" id="SMFZ01000001">
    <property type="protein sequence ID" value="TCK25289.1"/>
    <property type="molecule type" value="Genomic_DNA"/>
</dbReference>
<sequence>MSTEDGRFDDGSSGPVRVADFDALDEADGSSPTMRVASFDLDDEDASDDEARVASFDDPPADSGSGGTPRRARFGGTAPTDRRGSGAGRRGGSDRSDRGGRSRGDRAGPADGGGSGRDVTRARPAFGRPVSDVLRGDADSTAATNGSGPPEPGADDDEADGTTRGRSTTGGRRGARGGRGVARADAGSPQDDESRAKEICLRLLTDRARTVQELRDALVRKEIPEDVADRVLERFDEVGLVDDEAFAGQWVRSRHRHRGLGKRAIAQELRRKGVAKEIADEALTEIDAESEEARARELVEKKIRTVKVGTREERASASRRLVGMLARKGYGAGVAYSVVRDAIAARGAEEDEMGEEPPED</sequence>
<keyword evidence="4 5" id="KW-0963">Cytoplasm</keyword>
<proteinExistence type="inferred from homology"/>
<dbReference type="InterPro" id="IPR036388">
    <property type="entry name" value="WH-like_DNA-bd_sf"/>
</dbReference>
<gene>
    <name evidence="5" type="primary">recX</name>
    <name evidence="9" type="ORF">EV378_1093</name>
</gene>
<dbReference type="Pfam" id="PF21982">
    <property type="entry name" value="RecX_HTH1"/>
    <property type="match status" value="1"/>
</dbReference>
<comment type="subcellular location">
    <subcellularLocation>
        <location evidence="1 5">Cytoplasm</location>
    </subcellularLocation>
</comment>
<dbReference type="InterPro" id="IPR003783">
    <property type="entry name" value="Regulatory_RecX"/>
</dbReference>
<dbReference type="InterPro" id="IPR053924">
    <property type="entry name" value="RecX_HTH_2nd"/>
</dbReference>
<dbReference type="OrthoDB" id="5244465at2"/>
<reference evidence="9 10" key="1">
    <citation type="submission" date="2019-03" db="EMBL/GenBank/DDBJ databases">
        <title>Sequencing the genomes of 1000 actinobacteria strains.</title>
        <authorList>
            <person name="Klenk H.-P."/>
        </authorList>
    </citation>
    <scope>NUCLEOTIDE SEQUENCE [LARGE SCALE GENOMIC DNA]</scope>
    <source>
        <strain evidence="9 10">DSM 44969</strain>
    </source>
</reference>
<protein>
    <recommendedName>
        <fullName evidence="3 5">Regulatory protein RecX</fullName>
    </recommendedName>
</protein>
<dbReference type="Pfam" id="PF02631">
    <property type="entry name" value="RecX_HTH2"/>
    <property type="match status" value="1"/>
</dbReference>
<comment type="function">
    <text evidence="5">Modulates RecA activity.</text>
</comment>
<feature type="domain" description="RecX second three-helical" evidence="7">
    <location>
        <begin position="242"/>
        <end position="283"/>
    </location>
</feature>
<feature type="region of interest" description="Disordered" evidence="6">
    <location>
        <begin position="1"/>
        <end position="196"/>
    </location>
</feature>
<dbReference type="HAMAP" id="MF_01114">
    <property type="entry name" value="RecX"/>
    <property type="match status" value="1"/>
</dbReference>
<dbReference type="Gene3D" id="1.10.10.10">
    <property type="entry name" value="Winged helix-like DNA-binding domain superfamily/Winged helix DNA-binding domain"/>
    <property type="match status" value="2"/>
</dbReference>
<evidence type="ECO:0000256" key="1">
    <source>
        <dbReference type="ARBA" id="ARBA00004496"/>
    </source>
</evidence>
<feature type="domain" description="RecX first three-helical" evidence="8">
    <location>
        <begin position="196"/>
        <end position="234"/>
    </location>
</feature>
<evidence type="ECO:0000256" key="3">
    <source>
        <dbReference type="ARBA" id="ARBA00018111"/>
    </source>
</evidence>
<evidence type="ECO:0000259" key="7">
    <source>
        <dbReference type="Pfam" id="PF02631"/>
    </source>
</evidence>
<dbReference type="Proteomes" id="UP000295560">
    <property type="component" value="Unassembled WGS sequence"/>
</dbReference>
<evidence type="ECO:0000256" key="5">
    <source>
        <dbReference type="HAMAP-Rule" id="MF_01114"/>
    </source>
</evidence>
<comment type="similarity">
    <text evidence="2 5">Belongs to the RecX family.</text>
</comment>
<evidence type="ECO:0000259" key="8">
    <source>
        <dbReference type="Pfam" id="PF21982"/>
    </source>
</evidence>
<evidence type="ECO:0000256" key="4">
    <source>
        <dbReference type="ARBA" id="ARBA00022490"/>
    </source>
</evidence>
<comment type="caution">
    <text evidence="9">The sequence shown here is derived from an EMBL/GenBank/DDBJ whole genome shotgun (WGS) entry which is preliminary data.</text>
</comment>
<feature type="compositionally biased region" description="Basic and acidic residues" evidence="6">
    <location>
        <begin position="91"/>
        <end position="108"/>
    </location>
</feature>
<dbReference type="PANTHER" id="PTHR33602">
    <property type="entry name" value="REGULATORY PROTEIN RECX FAMILY PROTEIN"/>
    <property type="match status" value="1"/>
</dbReference>
<dbReference type="RefSeq" id="WP_132421606.1">
    <property type="nucleotide sequence ID" value="NZ_SMFZ01000001.1"/>
</dbReference>
<keyword evidence="10" id="KW-1185">Reference proteome</keyword>
<accession>A0A4R1HYV6</accession>
<feature type="compositionally biased region" description="Basic and acidic residues" evidence="6">
    <location>
        <begin position="1"/>
        <end position="10"/>
    </location>
</feature>
<evidence type="ECO:0000313" key="9">
    <source>
        <dbReference type="EMBL" id="TCK25289.1"/>
    </source>
</evidence>
<organism evidence="9 10">
    <name type="scientific">Pseudonocardia endophytica</name>
    <dbReference type="NCBI Taxonomy" id="401976"/>
    <lineage>
        <taxon>Bacteria</taxon>
        <taxon>Bacillati</taxon>
        <taxon>Actinomycetota</taxon>
        <taxon>Actinomycetes</taxon>
        <taxon>Pseudonocardiales</taxon>
        <taxon>Pseudonocardiaceae</taxon>
        <taxon>Pseudonocardia</taxon>
    </lineage>
</organism>
<dbReference type="AlphaFoldDB" id="A0A4R1HYV6"/>
<evidence type="ECO:0000256" key="6">
    <source>
        <dbReference type="SAM" id="MobiDB-lite"/>
    </source>
</evidence>